<dbReference type="STRING" id="1855823.MCCS_12560"/>
<protein>
    <recommendedName>
        <fullName evidence="9">PTS system glucose-specific EIIA component</fullName>
    </recommendedName>
    <alternativeName>
        <fullName evidence="12">EIIA-Glc</fullName>
    </alternativeName>
    <alternativeName>
        <fullName evidence="11">EIII-Glc</fullName>
    </alternativeName>
    <alternativeName>
        <fullName evidence="10">Glucose-specific phosphotransferase enzyme IIA component</fullName>
    </alternativeName>
</protein>
<dbReference type="OrthoDB" id="92465at2"/>
<keyword evidence="4 14" id="KW-0808">Transferase</keyword>
<sequence>MFKKMFGKGNQPDKNLEIAAPIAGSYVAIEDIPDPVFAQKMMGEGFGIRPSNGLVVAPVDGEIVNVFPTKHAIGIKSNNGVELLIHVGLETVTMKGEGFNALVAQGDQVSKGDALLEFDIKKIEEQASSIISPVIITNSDTLKSITIDAPEMLIQGETVVISVETN</sequence>
<comment type="subcellular location">
    <subcellularLocation>
        <location evidence="1">Cytoplasm</location>
    </subcellularLocation>
</comment>
<gene>
    <name evidence="14" type="primary">crr</name>
    <name evidence="14" type="ORF">MCCS_12560</name>
</gene>
<dbReference type="PROSITE" id="PS51093">
    <property type="entry name" value="PTS_EIIA_TYPE_1"/>
    <property type="match status" value="1"/>
</dbReference>
<evidence type="ECO:0000256" key="12">
    <source>
        <dbReference type="ARBA" id="ARBA00042873"/>
    </source>
</evidence>
<dbReference type="FunFam" id="2.70.70.10:FF:000001">
    <property type="entry name" value="PTS system glucose-specific IIA component"/>
    <property type="match status" value="1"/>
</dbReference>
<keyword evidence="5" id="KW-0598">Phosphotransferase system</keyword>
<evidence type="ECO:0000256" key="5">
    <source>
        <dbReference type="ARBA" id="ARBA00022683"/>
    </source>
</evidence>
<keyword evidence="15" id="KW-1185">Reference proteome</keyword>
<evidence type="ECO:0000256" key="1">
    <source>
        <dbReference type="ARBA" id="ARBA00004496"/>
    </source>
</evidence>
<organism evidence="14 15">
    <name type="scientific">Macrococcoides canis</name>
    <dbReference type="NCBI Taxonomy" id="1855823"/>
    <lineage>
        <taxon>Bacteria</taxon>
        <taxon>Bacillati</taxon>
        <taxon>Bacillota</taxon>
        <taxon>Bacilli</taxon>
        <taxon>Bacillales</taxon>
        <taxon>Staphylococcaceae</taxon>
        <taxon>Macrococcoides</taxon>
    </lineage>
</organism>
<proteinExistence type="predicted"/>
<dbReference type="AlphaFoldDB" id="A0A1W7ABD2"/>
<evidence type="ECO:0000256" key="6">
    <source>
        <dbReference type="ARBA" id="ARBA00022777"/>
    </source>
</evidence>
<evidence type="ECO:0000313" key="14">
    <source>
        <dbReference type="EMBL" id="ARQ06901.1"/>
    </source>
</evidence>
<dbReference type="InterPro" id="IPR001127">
    <property type="entry name" value="PTS_EIIA_1_perm"/>
</dbReference>
<evidence type="ECO:0000256" key="11">
    <source>
        <dbReference type="ARBA" id="ARBA00042526"/>
    </source>
</evidence>
<evidence type="ECO:0000256" key="8">
    <source>
        <dbReference type="ARBA" id="ARBA00038632"/>
    </source>
</evidence>
<dbReference type="InterPro" id="IPR011055">
    <property type="entry name" value="Dup_hybrid_motif"/>
</dbReference>
<dbReference type="Proteomes" id="UP000194154">
    <property type="component" value="Chromosome"/>
</dbReference>
<dbReference type="GeneID" id="35295381"/>
<evidence type="ECO:0000256" key="10">
    <source>
        <dbReference type="ARBA" id="ARBA00042296"/>
    </source>
</evidence>
<dbReference type="GO" id="GO:0009401">
    <property type="term" value="P:phosphoenolpyruvate-dependent sugar phosphotransferase system"/>
    <property type="evidence" value="ECO:0007669"/>
    <property type="project" value="UniProtKB-KW"/>
</dbReference>
<dbReference type="InterPro" id="IPR050890">
    <property type="entry name" value="PTS_EIIA_component"/>
</dbReference>
<name>A0A1W7ABD2_9STAP</name>
<evidence type="ECO:0000256" key="7">
    <source>
        <dbReference type="ARBA" id="ARBA00037252"/>
    </source>
</evidence>
<dbReference type="GO" id="GO:0005737">
    <property type="term" value="C:cytoplasm"/>
    <property type="evidence" value="ECO:0007669"/>
    <property type="project" value="UniProtKB-SubCell"/>
</dbReference>
<dbReference type="GO" id="GO:0016301">
    <property type="term" value="F:kinase activity"/>
    <property type="evidence" value="ECO:0007669"/>
    <property type="project" value="UniProtKB-KW"/>
</dbReference>
<evidence type="ECO:0000313" key="15">
    <source>
        <dbReference type="Proteomes" id="UP000194154"/>
    </source>
</evidence>
<dbReference type="RefSeq" id="WP_086042538.1">
    <property type="nucleotide sequence ID" value="NZ_CBCRZA010000002.1"/>
</dbReference>
<evidence type="ECO:0000256" key="3">
    <source>
        <dbReference type="ARBA" id="ARBA00022597"/>
    </source>
</evidence>
<evidence type="ECO:0000259" key="13">
    <source>
        <dbReference type="PROSITE" id="PS51093"/>
    </source>
</evidence>
<dbReference type="PANTHER" id="PTHR45008">
    <property type="entry name" value="PTS SYSTEM GLUCOSE-SPECIFIC EIIA COMPONENT"/>
    <property type="match status" value="1"/>
</dbReference>
<keyword evidence="3" id="KW-0762">Sugar transport</keyword>
<keyword evidence="2" id="KW-0813">Transport</keyword>
<keyword evidence="6" id="KW-0418">Kinase</keyword>
<evidence type="ECO:0000256" key="4">
    <source>
        <dbReference type="ARBA" id="ARBA00022679"/>
    </source>
</evidence>
<dbReference type="Gene3D" id="2.70.70.10">
    <property type="entry name" value="Glucose Permease (Domain IIA)"/>
    <property type="match status" value="1"/>
</dbReference>
<feature type="domain" description="PTS EIIA type-1" evidence="13">
    <location>
        <begin position="34"/>
        <end position="138"/>
    </location>
</feature>
<accession>A0A1W7ABD2</accession>
<dbReference type="EMBL" id="CP021059">
    <property type="protein sequence ID" value="ARQ06901.1"/>
    <property type="molecule type" value="Genomic_DNA"/>
</dbReference>
<comment type="subunit">
    <text evidence="8">Heterodimer with glycerol kinase (glpk).</text>
</comment>
<dbReference type="PANTHER" id="PTHR45008:SF1">
    <property type="entry name" value="PTS SYSTEM GLUCOSE-SPECIFIC EIIA COMPONENT"/>
    <property type="match status" value="1"/>
</dbReference>
<evidence type="ECO:0000256" key="9">
    <source>
        <dbReference type="ARBA" id="ARBA00039163"/>
    </source>
</evidence>
<dbReference type="KEGG" id="mcak:MCCS_12560"/>
<dbReference type="SUPFAM" id="SSF51261">
    <property type="entry name" value="Duplicated hybrid motif"/>
    <property type="match status" value="1"/>
</dbReference>
<dbReference type="NCBIfam" id="TIGR00830">
    <property type="entry name" value="PTBA"/>
    <property type="match status" value="1"/>
</dbReference>
<dbReference type="PROSITE" id="PS00371">
    <property type="entry name" value="PTS_EIIA_TYPE_1_HIS"/>
    <property type="match status" value="1"/>
</dbReference>
<dbReference type="Pfam" id="PF00358">
    <property type="entry name" value="PTS_EIIA_1"/>
    <property type="match status" value="1"/>
</dbReference>
<evidence type="ECO:0000256" key="2">
    <source>
        <dbReference type="ARBA" id="ARBA00022448"/>
    </source>
</evidence>
<reference evidence="14 15" key="1">
    <citation type="journal article" date="2017" name="Int. J. Syst. Evol. Microbiol.">
        <title>Macrococcus canis sp. nov., a skin bacterium associated with infections in dogs.</title>
        <authorList>
            <person name="Gobeli Brawand S."/>
            <person name="Cotting K."/>
            <person name="Gomez-Sanz E."/>
            <person name="Collaud A."/>
            <person name="Thomann A."/>
            <person name="Brodard I."/>
            <person name="Rodriguez-Campos S."/>
            <person name="Strauss C."/>
            <person name="Perreten V."/>
        </authorList>
    </citation>
    <scope>NUCLEOTIDE SEQUENCE [LARGE SCALE GENOMIC DNA]</scope>
    <source>
        <strain evidence="14 15">KM45013</strain>
    </source>
</reference>
<comment type="function">
    <text evidence="7">The phosphoenolpyruvate-dependent sugar phosphotransferase system (sugar PTS), a major carbohydrate active transport system, catalyzes the phosphorylation of incoming sugar substrates concomitantly with their translocation across the cell membrane. The enzyme II complex composed of PtsG and Crr is involved in glucose transport.</text>
</comment>